<sequence>MGSVTQLASSLPPRARPAVTLIGALAIVIALYYIVNSDYATPYIPTAEPSATSTDHLMPAPAKLYGKEYRGRSQPDDINRVTNDTLGFSKIFVVGLPERTDKRDALTLTAALTGFHVEFVDGVRGESIPDKAVPFGVDRHALMETNLGSWRGHMNAIRRIVEEDLESALIMEDDMDWDVRLRSQLEDVAKGSRELLGGGDADPRSPYGDNWDILWIGHCGEPFPEFLDENKDKPLDHPGLQYMKHKYVIEDDPTVPPPDRTTGLVDFHAHPRTRWVHISAAPICTFAYALSQQGARKVLFDLSVDHLFGAFDNALAGLCRRSVAAAGDEHAEGDRGLDARCISVTPPVFFHHKPKGRVAGDSDIQNVGGDDVRDKGFTENIMWSARNNIRNMIMGTEMESQF</sequence>
<evidence type="ECO:0000313" key="7">
    <source>
        <dbReference type="Proteomes" id="UP001583177"/>
    </source>
</evidence>
<keyword evidence="4" id="KW-0812">Transmembrane</keyword>
<comment type="similarity">
    <text evidence="1">Belongs to the glycosyltransferase 25 family.</text>
</comment>
<reference evidence="6 7" key="1">
    <citation type="journal article" date="2024" name="IMA Fungus">
        <title>IMA Genome - F19 : A genome assembly and annotation guide to empower mycologists, including annotated draft genome sequences of Ceratocystis pirilliformis, Diaporthe australafricana, Fusarium ophioides, Paecilomyces lecythidis, and Sporothrix stenoceras.</title>
        <authorList>
            <person name="Aylward J."/>
            <person name="Wilson A.M."/>
            <person name="Visagie C.M."/>
            <person name="Spraker J."/>
            <person name="Barnes I."/>
            <person name="Buitendag C."/>
            <person name="Ceriani C."/>
            <person name="Del Mar Angel L."/>
            <person name="du Plessis D."/>
            <person name="Fuchs T."/>
            <person name="Gasser K."/>
            <person name="Kramer D."/>
            <person name="Li W."/>
            <person name="Munsamy K."/>
            <person name="Piso A."/>
            <person name="Price J.L."/>
            <person name="Sonnekus B."/>
            <person name="Thomas C."/>
            <person name="van der Nest A."/>
            <person name="van Dijk A."/>
            <person name="van Heerden A."/>
            <person name="van Vuuren N."/>
            <person name="Yilmaz N."/>
            <person name="Duong T.A."/>
            <person name="van der Merwe N.A."/>
            <person name="Wingfield M.J."/>
            <person name="Wingfield B.D."/>
        </authorList>
    </citation>
    <scope>NUCLEOTIDE SEQUENCE [LARGE SCALE GENOMIC DNA]</scope>
    <source>
        <strain evidence="6 7">CMW 18300</strain>
    </source>
</reference>
<feature type="transmembrane region" description="Helical" evidence="4">
    <location>
        <begin position="18"/>
        <end position="35"/>
    </location>
</feature>
<dbReference type="Pfam" id="PF01755">
    <property type="entry name" value="Glyco_transf_25"/>
    <property type="match status" value="1"/>
</dbReference>
<evidence type="ECO:0000256" key="1">
    <source>
        <dbReference type="ARBA" id="ARBA00006721"/>
    </source>
</evidence>
<keyword evidence="7" id="KW-1185">Reference proteome</keyword>
<dbReference type="InterPro" id="IPR002654">
    <property type="entry name" value="Glyco_trans_25"/>
</dbReference>
<evidence type="ECO:0000256" key="4">
    <source>
        <dbReference type="SAM" id="Phobius"/>
    </source>
</evidence>
<dbReference type="CDD" id="cd06532">
    <property type="entry name" value="Glyco_transf_25"/>
    <property type="match status" value="1"/>
</dbReference>
<dbReference type="EMBL" id="JAWRVE010000093">
    <property type="protein sequence ID" value="KAL1860377.1"/>
    <property type="molecule type" value="Genomic_DNA"/>
</dbReference>
<evidence type="ECO:0000256" key="3">
    <source>
        <dbReference type="ARBA" id="ARBA00022679"/>
    </source>
</evidence>
<feature type="domain" description="Glycosyl transferase family 25" evidence="5">
    <location>
        <begin position="89"/>
        <end position="190"/>
    </location>
</feature>
<keyword evidence="4" id="KW-0472">Membrane</keyword>
<dbReference type="PANTHER" id="PTHR10730:SF53">
    <property type="entry name" value="GLYCOSYLTRANSFERASE 25 FAMILY MEMBER"/>
    <property type="match status" value="1"/>
</dbReference>
<evidence type="ECO:0000313" key="6">
    <source>
        <dbReference type="EMBL" id="KAL1860377.1"/>
    </source>
</evidence>
<dbReference type="InterPro" id="IPR050757">
    <property type="entry name" value="Collagen_mod_GT25"/>
</dbReference>
<evidence type="ECO:0000256" key="2">
    <source>
        <dbReference type="ARBA" id="ARBA00022676"/>
    </source>
</evidence>
<proteinExistence type="inferred from homology"/>
<organism evidence="6 7">
    <name type="scientific">Diaporthe australafricana</name>
    <dbReference type="NCBI Taxonomy" id="127596"/>
    <lineage>
        <taxon>Eukaryota</taxon>
        <taxon>Fungi</taxon>
        <taxon>Dikarya</taxon>
        <taxon>Ascomycota</taxon>
        <taxon>Pezizomycotina</taxon>
        <taxon>Sordariomycetes</taxon>
        <taxon>Sordariomycetidae</taxon>
        <taxon>Diaporthales</taxon>
        <taxon>Diaporthaceae</taxon>
        <taxon>Diaporthe</taxon>
    </lineage>
</organism>
<dbReference type="PANTHER" id="PTHR10730">
    <property type="entry name" value="PROCOLLAGEN-LYSINE,2-OXOGLUTARATE 5-DIOXYGENASE/GLYCOSYLTRANSFERASE 25 FAMILY MEMBER"/>
    <property type="match status" value="1"/>
</dbReference>
<protein>
    <recommendedName>
        <fullName evidence="5">Glycosyl transferase family 25 domain-containing protein</fullName>
    </recommendedName>
</protein>
<evidence type="ECO:0000259" key="5">
    <source>
        <dbReference type="Pfam" id="PF01755"/>
    </source>
</evidence>
<accession>A0ABR3WF75</accession>
<name>A0ABR3WF75_9PEZI</name>
<comment type="caution">
    <text evidence="6">The sequence shown here is derived from an EMBL/GenBank/DDBJ whole genome shotgun (WGS) entry which is preliminary data.</text>
</comment>
<dbReference type="Proteomes" id="UP001583177">
    <property type="component" value="Unassembled WGS sequence"/>
</dbReference>
<keyword evidence="3" id="KW-0808">Transferase</keyword>
<keyword evidence="4" id="KW-1133">Transmembrane helix</keyword>
<gene>
    <name evidence="6" type="ORF">Daus18300_009290</name>
</gene>
<keyword evidence="2" id="KW-0328">Glycosyltransferase</keyword>